<dbReference type="STRING" id="342668.A0A1B8GQ10"/>
<evidence type="ECO:0000313" key="3">
    <source>
        <dbReference type="Proteomes" id="UP000091956"/>
    </source>
</evidence>
<keyword evidence="3" id="KW-1185">Reference proteome</keyword>
<reference evidence="2 3" key="1">
    <citation type="submission" date="2016-03" db="EMBL/GenBank/DDBJ databases">
        <title>Comparative genomics of Pseudogymnoascus destructans, the fungus causing white-nose syndrome of bats.</title>
        <authorList>
            <person name="Palmer J.M."/>
            <person name="Drees K.P."/>
            <person name="Foster J.T."/>
            <person name="Lindner D.L."/>
        </authorList>
    </citation>
    <scope>NUCLEOTIDE SEQUENCE [LARGE SCALE GENOMIC DNA]</scope>
    <source>
        <strain evidence="2 3">UAMH 10579</strain>
    </source>
</reference>
<evidence type="ECO:0000313" key="2">
    <source>
        <dbReference type="EMBL" id="OBT97911.1"/>
    </source>
</evidence>
<dbReference type="AlphaFoldDB" id="A0A1B8GQ10"/>
<feature type="compositionally biased region" description="Gly residues" evidence="1">
    <location>
        <begin position="75"/>
        <end position="85"/>
    </location>
</feature>
<proteinExistence type="predicted"/>
<name>A0A1B8GQ10_9PEZI</name>
<evidence type="ECO:0000256" key="1">
    <source>
        <dbReference type="SAM" id="MobiDB-lite"/>
    </source>
</evidence>
<reference evidence="3" key="2">
    <citation type="journal article" date="2018" name="Nat. Commun.">
        <title>Extreme sensitivity to ultraviolet light in the fungal pathogen causing white-nose syndrome of bats.</title>
        <authorList>
            <person name="Palmer J.M."/>
            <person name="Drees K.P."/>
            <person name="Foster J.T."/>
            <person name="Lindner D.L."/>
        </authorList>
    </citation>
    <scope>NUCLEOTIDE SEQUENCE [LARGE SCALE GENOMIC DNA]</scope>
    <source>
        <strain evidence="3">UAMH 10579</strain>
    </source>
</reference>
<dbReference type="Proteomes" id="UP000091956">
    <property type="component" value="Unassembled WGS sequence"/>
</dbReference>
<dbReference type="RefSeq" id="XP_018131644.1">
    <property type="nucleotide sequence ID" value="XM_018273490.1"/>
</dbReference>
<dbReference type="EMBL" id="KV460219">
    <property type="protein sequence ID" value="OBT97911.1"/>
    <property type="molecule type" value="Genomic_DNA"/>
</dbReference>
<organism evidence="2 3">
    <name type="scientific">Pseudogymnoascus verrucosus</name>
    <dbReference type="NCBI Taxonomy" id="342668"/>
    <lineage>
        <taxon>Eukaryota</taxon>
        <taxon>Fungi</taxon>
        <taxon>Dikarya</taxon>
        <taxon>Ascomycota</taxon>
        <taxon>Pezizomycotina</taxon>
        <taxon>Leotiomycetes</taxon>
        <taxon>Thelebolales</taxon>
        <taxon>Thelebolaceae</taxon>
        <taxon>Pseudogymnoascus</taxon>
    </lineage>
</organism>
<feature type="region of interest" description="Disordered" evidence="1">
    <location>
        <begin position="66"/>
        <end position="85"/>
    </location>
</feature>
<gene>
    <name evidence="2" type="ORF">VE01_04012</name>
</gene>
<sequence length="109" mass="11334">MSEIAPTISGQFDNKSASFAPTGLYQASLPDERRWAGPISISFLGSVDSARSDELLSGKQPAWNPALGFPKSGSGAPGDDGSNGGSQVGTHIYASLAMVWGILMLSLYI</sequence>
<dbReference type="OrthoDB" id="5054768at2759"/>
<dbReference type="GeneID" id="28837398"/>
<protein>
    <submittedName>
        <fullName evidence="2">Uncharacterized protein</fullName>
    </submittedName>
</protein>
<accession>A0A1B8GQ10</accession>